<keyword evidence="5" id="KW-0862">Zinc</keyword>
<feature type="domain" description="C2H2-type" evidence="9">
    <location>
        <begin position="129"/>
        <end position="157"/>
    </location>
</feature>
<dbReference type="GO" id="GO:0008270">
    <property type="term" value="F:zinc ion binding"/>
    <property type="evidence" value="ECO:0007669"/>
    <property type="project" value="UniProtKB-KW"/>
</dbReference>
<feature type="domain" description="C2H2-type" evidence="9">
    <location>
        <begin position="187"/>
        <end position="215"/>
    </location>
</feature>
<dbReference type="Pfam" id="PF00096">
    <property type="entry name" value="zf-C2H2"/>
    <property type="match status" value="2"/>
</dbReference>
<gene>
    <name evidence="10" type="primary">Zfp26-L7</name>
    <name evidence="10" type="ORF">Hamer_G011826</name>
</gene>
<proteinExistence type="predicted"/>
<sequence>GCEVNRQREVSPFLCPYCRTVSFMSVSDLRRHVRIHTGEKPYACPYCPYRAKRTTHLQDHVRRRHPPSVNKEKQLNLNKISSFGWARFRSKVGCLHVASGVLLAKERIFSVKGSVELEDWIATDDRRGLTCPYCLRSTFRKHHDLKRHLRTHTGERPYQCPLCPHRAIRKAHLQNHMRSKHHATEPLVCPYCHRSTFKQKSDLKRHIRRHTGEKPYQCPECTYTAVRSDYVQDHMARRHPQTARSQIIVKHRHWMIG</sequence>
<feature type="domain" description="C2H2-type" evidence="9">
    <location>
        <begin position="158"/>
        <end position="186"/>
    </location>
</feature>
<dbReference type="SMART" id="SM00355">
    <property type="entry name" value="ZnF_C2H2"/>
    <property type="match status" value="6"/>
</dbReference>
<dbReference type="GO" id="GO:0006357">
    <property type="term" value="P:regulation of transcription by RNA polymerase II"/>
    <property type="evidence" value="ECO:0007669"/>
    <property type="project" value="TreeGrafter"/>
</dbReference>
<dbReference type="EMBL" id="JAHLQT010023139">
    <property type="protein sequence ID" value="KAG7165918.1"/>
    <property type="molecule type" value="Genomic_DNA"/>
</dbReference>
<keyword evidence="4 8" id="KW-0863">Zinc-finger</keyword>
<evidence type="ECO:0000256" key="4">
    <source>
        <dbReference type="ARBA" id="ARBA00022771"/>
    </source>
</evidence>
<dbReference type="Proteomes" id="UP000747542">
    <property type="component" value="Unassembled WGS sequence"/>
</dbReference>
<comment type="subcellular location">
    <subcellularLocation>
        <location evidence="1">Nucleus</location>
    </subcellularLocation>
</comment>
<dbReference type="InterPro" id="IPR036236">
    <property type="entry name" value="Znf_C2H2_sf"/>
</dbReference>
<dbReference type="PROSITE" id="PS50157">
    <property type="entry name" value="ZINC_FINGER_C2H2_2"/>
    <property type="match status" value="4"/>
</dbReference>
<evidence type="ECO:0000313" key="10">
    <source>
        <dbReference type="EMBL" id="KAG7165918.1"/>
    </source>
</evidence>
<comment type="caution">
    <text evidence="10">The sequence shown here is derived from an EMBL/GenBank/DDBJ whole genome shotgun (WGS) entry which is preliminary data.</text>
</comment>
<keyword evidence="11" id="KW-1185">Reference proteome</keyword>
<protein>
    <submittedName>
        <fullName evidence="10">Zinc finger protein 26-like 7</fullName>
    </submittedName>
</protein>
<organism evidence="10 11">
    <name type="scientific">Homarus americanus</name>
    <name type="common">American lobster</name>
    <dbReference type="NCBI Taxonomy" id="6706"/>
    <lineage>
        <taxon>Eukaryota</taxon>
        <taxon>Metazoa</taxon>
        <taxon>Ecdysozoa</taxon>
        <taxon>Arthropoda</taxon>
        <taxon>Crustacea</taxon>
        <taxon>Multicrustacea</taxon>
        <taxon>Malacostraca</taxon>
        <taxon>Eumalacostraca</taxon>
        <taxon>Eucarida</taxon>
        <taxon>Decapoda</taxon>
        <taxon>Pleocyemata</taxon>
        <taxon>Astacidea</taxon>
        <taxon>Nephropoidea</taxon>
        <taxon>Nephropidae</taxon>
        <taxon>Homarus</taxon>
    </lineage>
</organism>
<evidence type="ECO:0000256" key="8">
    <source>
        <dbReference type="PROSITE-ProRule" id="PRU00042"/>
    </source>
</evidence>
<evidence type="ECO:0000256" key="5">
    <source>
        <dbReference type="ARBA" id="ARBA00022833"/>
    </source>
</evidence>
<evidence type="ECO:0000256" key="3">
    <source>
        <dbReference type="ARBA" id="ARBA00022737"/>
    </source>
</evidence>
<dbReference type="InterPro" id="IPR013087">
    <property type="entry name" value="Znf_C2H2_type"/>
</dbReference>
<dbReference type="FunFam" id="3.30.160.60:FF:000100">
    <property type="entry name" value="Zinc finger 45-like"/>
    <property type="match status" value="1"/>
</dbReference>
<accession>A0A8J5K1P6</accession>
<dbReference type="FunFam" id="3.30.160.60:FF:000446">
    <property type="entry name" value="Zinc finger protein"/>
    <property type="match status" value="2"/>
</dbReference>
<evidence type="ECO:0000256" key="1">
    <source>
        <dbReference type="ARBA" id="ARBA00004123"/>
    </source>
</evidence>
<feature type="non-terminal residue" evidence="10">
    <location>
        <position position="257"/>
    </location>
</feature>
<feature type="domain" description="C2H2-type" evidence="9">
    <location>
        <begin position="13"/>
        <end position="41"/>
    </location>
</feature>
<dbReference type="PANTHER" id="PTHR24390">
    <property type="entry name" value="ZINC FINGER PROTEIN"/>
    <property type="match status" value="1"/>
</dbReference>
<evidence type="ECO:0000256" key="2">
    <source>
        <dbReference type="ARBA" id="ARBA00022723"/>
    </source>
</evidence>
<keyword evidence="3" id="KW-0677">Repeat</keyword>
<dbReference type="PANTHER" id="PTHR24390:SF159">
    <property type="entry name" value="GROWTH FACTOR INDEPENDENT 1 TRANSCRIPTIONAL REPRESSOR"/>
    <property type="match status" value="1"/>
</dbReference>
<name>A0A8J5K1P6_HOMAM</name>
<dbReference type="SUPFAM" id="SSF57667">
    <property type="entry name" value="beta-beta-alpha zinc fingers"/>
    <property type="match status" value="3"/>
</dbReference>
<dbReference type="GO" id="GO:0005634">
    <property type="term" value="C:nucleus"/>
    <property type="evidence" value="ECO:0007669"/>
    <property type="project" value="UniProtKB-SubCell"/>
</dbReference>
<dbReference type="Gene3D" id="3.30.160.60">
    <property type="entry name" value="Classic Zinc Finger"/>
    <property type="match status" value="6"/>
</dbReference>
<keyword evidence="7" id="KW-0539">Nucleus</keyword>
<evidence type="ECO:0000313" key="11">
    <source>
        <dbReference type="Proteomes" id="UP000747542"/>
    </source>
</evidence>
<evidence type="ECO:0000256" key="6">
    <source>
        <dbReference type="ARBA" id="ARBA00023125"/>
    </source>
</evidence>
<dbReference type="GO" id="GO:0000978">
    <property type="term" value="F:RNA polymerase II cis-regulatory region sequence-specific DNA binding"/>
    <property type="evidence" value="ECO:0007669"/>
    <property type="project" value="TreeGrafter"/>
</dbReference>
<reference evidence="10" key="1">
    <citation type="journal article" date="2021" name="Sci. Adv.">
        <title>The American lobster genome reveals insights on longevity, neural, and immune adaptations.</title>
        <authorList>
            <person name="Polinski J.M."/>
            <person name="Zimin A.V."/>
            <person name="Clark K.F."/>
            <person name="Kohn A.B."/>
            <person name="Sadowski N."/>
            <person name="Timp W."/>
            <person name="Ptitsyn A."/>
            <person name="Khanna P."/>
            <person name="Romanova D.Y."/>
            <person name="Williams P."/>
            <person name="Greenwood S.J."/>
            <person name="Moroz L.L."/>
            <person name="Walt D.R."/>
            <person name="Bodnar A.G."/>
        </authorList>
    </citation>
    <scope>NUCLEOTIDE SEQUENCE</scope>
    <source>
        <strain evidence="10">GMGI-L3</strain>
    </source>
</reference>
<keyword evidence="2" id="KW-0479">Metal-binding</keyword>
<dbReference type="GO" id="GO:0003700">
    <property type="term" value="F:DNA-binding transcription factor activity"/>
    <property type="evidence" value="ECO:0007669"/>
    <property type="project" value="TreeGrafter"/>
</dbReference>
<evidence type="ECO:0000259" key="9">
    <source>
        <dbReference type="PROSITE" id="PS50157"/>
    </source>
</evidence>
<keyword evidence="6" id="KW-0238">DNA-binding</keyword>
<dbReference type="AlphaFoldDB" id="A0A8J5K1P6"/>
<evidence type="ECO:0000256" key="7">
    <source>
        <dbReference type="ARBA" id="ARBA00023242"/>
    </source>
</evidence>